<evidence type="ECO:0000313" key="2">
    <source>
        <dbReference type="EMBL" id="PSR54372.1"/>
    </source>
</evidence>
<feature type="transmembrane region" description="Helical" evidence="1">
    <location>
        <begin position="159"/>
        <end position="179"/>
    </location>
</feature>
<name>A0A2T2YFV2_9BACT</name>
<keyword evidence="1" id="KW-0472">Membrane</keyword>
<sequence>MNRMLAKFISFIFHPLLVPSYLYYLLLYFMPVSLLTFPLVSRWLVMLLVFFSTFLIPTLGTLALVRTGYIKSIMAEERSDRAWPLFFTTVCFGMLTYMFYREQVFDPLLYLIMVVITLAVFFIFAISYFWKISAHGVGIGGALGFIILLHTWQPEQRTLYLVSGSILLSGVVLSARLALDAHTPLQVYTGFIMGLALGFGIGILV</sequence>
<feature type="transmembrane region" description="Helical" evidence="1">
    <location>
        <begin position="185"/>
        <end position="204"/>
    </location>
</feature>
<dbReference type="OrthoDB" id="9786064at2"/>
<feature type="transmembrane region" description="Helical" evidence="1">
    <location>
        <begin position="47"/>
        <end position="70"/>
    </location>
</feature>
<protein>
    <recommendedName>
        <fullName evidence="4">PAP2 family protein</fullName>
    </recommendedName>
</protein>
<organism evidence="2 3">
    <name type="scientific">Adhaeribacter arboris</name>
    <dbReference type="NCBI Taxonomy" id="2072846"/>
    <lineage>
        <taxon>Bacteria</taxon>
        <taxon>Pseudomonadati</taxon>
        <taxon>Bacteroidota</taxon>
        <taxon>Cytophagia</taxon>
        <taxon>Cytophagales</taxon>
        <taxon>Hymenobacteraceae</taxon>
        <taxon>Adhaeribacter</taxon>
    </lineage>
</organism>
<comment type="caution">
    <text evidence="2">The sequence shown here is derived from an EMBL/GenBank/DDBJ whole genome shotgun (WGS) entry which is preliminary data.</text>
</comment>
<keyword evidence="1" id="KW-1133">Transmembrane helix</keyword>
<gene>
    <name evidence="2" type="ORF">AHMF7605_13050</name>
</gene>
<dbReference type="Proteomes" id="UP000240357">
    <property type="component" value="Unassembled WGS sequence"/>
</dbReference>
<accession>A0A2T2YFV2</accession>
<evidence type="ECO:0000313" key="3">
    <source>
        <dbReference type="Proteomes" id="UP000240357"/>
    </source>
</evidence>
<keyword evidence="1" id="KW-0812">Transmembrane</keyword>
<evidence type="ECO:0008006" key="4">
    <source>
        <dbReference type="Google" id="ProtNLM"/>
    </source>
</evidence>
<evidence type="ECO:0000256" key="1">
    <source>
        <dbReference type="SAM" id="Phobius"/>
    </source>
</evidence>
<feature type="transmembrane region" description="Helical" evidence="1">
    <location>
        <begin position="107"/>
        <end position="126"/>
    </location>
</feature>
<dbReference type="AlphaFoldDB" id="A0A2T2YFV2"/>
<dbReference type="EMBL" id="PYFT01000001">
    <property type="protein sequence ID" value="PSR54372.1"/>
    <property type="molecule type" value="Genomic_DNA"/>
</dbReference>
<proteinExistence type="predicted"/>
<feature type="transmembrane region" description="Helical" evidence="1">
    <location>
        <begin position="132"/>
        <end position="152"/>
    </location>
</feature>
<feature type="transmembrane region" description="Helical" evidence="1">
    <location>
        <begin position="82"/>
        <end position="100"/>
    </location>
</feature>
<feature type="transmembrane region" description="Helical" evidence="1">
    <location>
        <begin position="20"/>
        <end position="40"/>
    </location>
</feature>
<reference evidence="2 3" key="1">
    <citation type="submission" date="2018-03" db="EMBL/GenBank/DDBJ databases">
        <title>Adhaeribacter sp. HMF7605 Genome sequencing and assembly.</title>
        <authorList>
            <person name="Kang H."/>
            <person name="Kang J."/>
            <person name="Cha I."/>
            <person name="Kim H."/>
            <person name="Joh K."/>
        </authorList>
    </citation>
    <scope>NUCLEOTIDE SEQUENCE [LARGE SCALE GENOMIC DNA]</scope>
    <source>
        <strain evidence="2 3">HMF7605</strain>
    </source>
</reference>
<keyword evidence="3" id="KW-1185">Reference proteome</keyword>